<proteinExistence type="predicted"/>
<feature type="compositionally biased region" description="Basic and acidic residues" evidence="1">
    <location>
        <begin position="9"/>
        <end position="20"/>
    </location>
</feature>
<evidence type="ECO:0000313" key="3">
    <source>
        <dbReference type="RefSeq" id="XP_025419646.1"/>
    </source>
</evidence>
<name>A0A8B8GAK2_9HEMI</name>
<gene>
    <name evidence="3" type="primary">LOC112689974</name>
</gene>
<accession>A0A8B8GAK2</accession>
<dbReference type="GeneID" id="112689974"/>
<evidence type="ECO:0000256" key="1">
    <source>
        <dbReference type="SAM" id="MobiDB-lite"/>
    </source>
</evidence>
<dbReference type="Proteomes" id="UP000694846">
    <property type="component" value="Unplaced"/>
</dbReference>
<organism evidence="2 3">
    <name type="scientific">Sipha flava</name>
    <name type="common">yellow sugarcane aphid</name>
    <dbReference type="NCBI Taxonomy" id="143950"/>
    <lineage>
        <taxon>Eukaryota</taxon>
        <taxon>Metazoa</taxon>
        <taxon>Ecdysozoa</taxon>
        <taxon>Arthropoda</taxon>
        <taxon>Hexapoda</taxon>
        <taxon>Insecta</taxon>
        <taxon>Pterygota</taxon>
        <taxon>Neoptera</taxon>
        <taxon>Paraneoptera</taxon>
        <taxon>Hemiptera</taxon>
        <taxon>Sternorrhyncha</taxon>
        <taxon>Aphidomorpha</taxon>
        <taxon>Aphidoidea</taxon>
        <taxon>Aphididae</taxon>
        <taxon>Sipha</taxon>
    </lineage>
</organism>
<feature type="region of interest" description="Disordered" evidence="1">
    <location>
        <begin position="1"/>
        <end position="22"/>
    </location>
</feature>
<dbReference type="RefSeq" id="XP_025419646.1">
    <property type="nucleotide sequence ID" value="XM_025563861.1"/>
</dbReference>
<dbReference type="AlphaFoldDB" id="A0A8B8GAK2"/>
<protein>
    <submittedName>
        <fullName evidence="3">5'-AMP-activated serine/threonine-protein kinase catalytic subunit alpha-like</fullName>
    </submittedName>
</protein>
<sequence length="267" mass="30882">MEDLKHKLRNSDSKKTEFDSKYPINQSKNVKRFLPEDVKDYEQSKHLVLNQEDFHVSSTSKSSRNIIKNSNCVSSQINKYKRTYSQNEINHDNYENNYGKTIKKNSTTANSTIISKSNKYINNYSSISRKILATEKSNCTIVSQNKSTKKRNEDFILKTQIKTNIFETSNQKNSNIKRNTSDINCIDNSCNIANTTDTDASINNNNNNSKQFCVDKIQYINTIGDYNDVSNNGDGKNVYGDHWDKDANIFTDYYSKKLEKIFKKNIF</sequence>
<evidence type="ECO:0000313" key="2">
    <source>
        <dbReference type="Proteomes" id="UP000694846"/>
    </source>
</evidence>
<keyword evidence="2" id="KW-1185">Reference proteome</keyword>
<reference evidence="3" key="1">
    <citation type="submission" date="2025-08" db="UniProtKB">
        <authorList>
            <consortium name="RefSeq"/>
        </authorList>
    </citation>
    <scope>IDENTIFICATION</scope>
    <source>
        <tissue evidence="3">Whole body</tissue>
    </source>
</reference>